<accession>A0ABS2FQ24</accession>
<name>A0ABS2FQ24_9FIRM</name>
<proteinExistence type="predicted"/>
<dbReference type="Pfam" id="PF01832">
    <property type="entry name" value="Glucosaminidase"/>
    <property type="match status" value="1"/>
</dbReference>
<organism evidence="2 3">
    <name type="scientific">Faecalicoccus acidiformans</name>
    <dbReference type="NCBI Taxonomy" id="915173"/>
    <lineage>
        <taxon>Bacteria</taxon>
        <taxon>Bacillati</taxon>
        <taxon>Bacillota</taxon>
        <taxon>Erysipelotrichia</taxon>
        <taxon>Erysipelotrichales</taxon>
        <taxon>Erysipelotrichaceae</taxon>
        <taxon>Faecalicoccus</taxon>
    </lineage>
</organism>
<keyword evidence="3" id="KW-1185">Reference proteome</keyword>
<evidence type="ECO:0000313" key="3">
    <source>
        <dbReference type="Proteomes" id="UP000775500"/>
    </source>
</evidence>
<sequence>MEGIEIVLVKKGGSAPGSTTNVYHDKNAEQAKGYIIMGSSNVNAKQLVNYYNSYKGSGTYDKYTGSNSKYNGTLSSGGAATIEKFCQIFLEECQVEGVKAEVAFAQAMHETGFLKFGGDVLPNQYNFAGLGATGNGANGNSFKDVRTGIRAQVQHLKCYASTEPLNQAKVDPRWSDSLRGKAPTVEKLQGTWATSNTYASSLMTGINRILKS</sequence>
<gene>
    <name evidence="2" type="ORF">H5982_08565</name>
</gene>
<dbReference type="Gene3D" id="1.10.530.10">
    <property type="match status" value="1"/>
</dbReference>
<dbReference type="EMBL" id="JACJLU010000013">
    <property type="protein sequence ID" value="MBM6832138.1"/>
    <property type="molecule type" value="Genomic_DNA"/>
</dbReference>
<evidence type="ECO:0000259" key="1">
    <source>
        <dbReference type="Pfam" id="PF01832"/>
    </source>
</evidence>
<dbReference type="Proteomes" id="UP000775500">
    <property type="component" value="Unassembled WGS sequence"/>
</dbReference>
<evidence type="ECO:0000313" key="2">
    <source>
        <dbReference type="EMBL" id="MBM6832138.1"/>
    </source>
</evidence>
<comment type="caution">
    <text evidence="2">The sequence shown here is derived from an EMBL/GenBank/DDBJ whole genome shotgun (WGS) entry which is preliminary data.</text>
</comment>
<protein>
    <submittedName>
        <fullName evidence="2">Glucosaminidase domain-containing protein</fullName>
    </submittedName>
</protein>
<reference evidence="2 3" key="1">
    <citation type="journal article" date="2021" name="Sci. Rep.">
        <title>The distribution of antibiotic resistance genes in chicken gut microbiota commensals.</title>
        <authorList>
            <person name="Juricova H."/>
            <person name="Matiasovicova J."/>
            <person name="Kubasova T."/>
            <person name="Cejkova D."/>
            <person name="Rychlik I."/>
        </authorList>
    </citation>
    <scope>NUCLEOTIDE SEQUENCE [LARGE SCALE GENOMIC DNA]</scope>
    <source>
        <strain evidence="2 3">An423</strain>
    </source>
</reference>
<feature type="domain" description="Mannosyl-glycoprotein endo-beta-N-acetylglucosamidase-like" evidence="1">
    <location>
        <begin position="87"/>
        <end position="208"/>
    </location>
</feature>
<dbReference type="InterPro" id="IPR002901">
    <property type="entry name" value="MGlyc_endo_b_GlcNAc-like_dom"/>
</dbReference>